<protein>
    <recommendedName>
        <fullName evidence="1">Methyltransferase FkbM domain-containing protein</fullName>
    </recommendedName>
</protein>
<dbReference type="InterPro" id="IPR006342">
    <property type="entry name" value="FkbM_mtfrase"/>
</dbReference>
<evidence type="ECO:0000313" key="2">
    <source>
        <dbReference type="EMBL" id="GJD99702.1"/>
    </source>
</evidence>
<dbReference type="InterPro" id="IPR052514">
    <property type="entry name" value="SAM-dependent_MTase"/>
</dbReference>
<dbReference type="PANTHER" id="PTHR34203">
    <property type="entry name" value="METHYLTRANSFERASE, FKBM FAMILY PROTEIN"/>
    <property type="match status" value="1"/>
</dbReference>
<reference evidence="2" key="1">
    <citation type="journal article" date="2021" name="Front. Microbiol.">
        <title>Comprehensive Comparative Genomics and Phenotyping of Methylobacterium Species.</title>
        <authorList>
            <person name="Alessa O."/>
            <person name="Ogura Y."/>
            <person name="Fujitani Y."/>
            <person name="Takami H."/>
            <person name="Hayashi T."/>
            <person name="Sahin N."/>
            <person name="Tani A."/>
        </authorList>
    </citation>
    <scope>NUCLEOTIDE SEQUENCE</scope>
    <source>
        <strain evidence="2">DSM 17168</strain>
    </source>
</reference>
<dbReference type="RefSeq" id="WP_238234588.1">
    <property type="nucleotide sequence ID" value="NZ_BPQQ01000018.1"/>
</dbReference>
<dbReference type="InterPro" id="IPR029063">
    <property type="entry name" value="SAM-dependent_MTases_sf"/>
</dbReference>
<comment type="caution">
    <text evidence="2">The sequence shown here is derived from an EMBL/GenBank/DDBJ whole genome shotgun (WGS) entry which is preliminary data.</text>
</comment>
<name>A0ABQ4SD16_9HYPH</name>
<accession>A0ABQ4SD16</accession>
<dbReference type="NCBIfam" id="TIGR01444">
    <property type="entry name" value="fkbM_fam"/>
    <property type="match status" value="1"/>
</dbReference>
<proteinExistence type="predicted"/>
<dbReference type="PANTHER" id="PTHR34203:SF15">
    <property type="entry name" value="SLL1173 PROTEIN"/>
    <property type="match status" value="1"/>
</dbReference>
<gene>
    <name evidence="2" type="ORF">GMJLKIPL_1620</name>
</gene>
<dbReference type="Proteomes" id="UP001055153">
    <property type="component" value="Unassembled WGS sequence"/>
</dbReference>
<evidence type="ECO:0000313" key="3">
    <source>
        <dbReference type="Proteomes" id="UP001055153"/>
    </source>
</evidence>
<dbReference type="SUPFAM" id="SSF53335">
    <property type="entry name" value="S-adenosyl-L-methionine-dependent methyltransferases"/>
    <property type="match status" value="1"/>
</dbReference>
<evidence type="ECO:0000259" key="1">
    <source>
        <dbReference type="Pfam" id="PF05050"/>
    </source>
</evidence>
<keyword evidence="3" id="KW-1185">Reference proteome</keyword>
<dbReference type="EMBL" id="BPQQ01000018">
    <property type="protein sequence ID" value="GJD99702.1"/>
    <property type="molecule type" value="Genomic_DNA"/>
</dbReference>
<organism evidence="2 3">
    <name type="scientific">Methylobacterium isbiliense</name>
    <dbReference type="NCBI Taxonomy" id="315478"/>
    <lineage>
        <taxon>Bacteria</taxon>
        <taxon>Pseudomonadati</taxon>
        <taxon>Pseudomonadota</taxon>
        <taxon>Alphaproteobacteria</taxon>
        <taxon>Hyphomicrobiales</taxon>
        <taxon>Methylobacteriaceae</taxon>
        <taxon>Methylobacterium</taxon>
    </lineage>
</organism>
<feature type="domain" description="Methyltransferase FkbM" evidence="1">
    <location>
        <begin position="86"/>
        <end position="226"/>
    </location>
</feature>
<dbReference type="Pfam" id="PF05050">
    <property type="entry name" value="Methyltransf_21"/>
    <property type="match status" value="1"/>
</dbReference>
<reference evidence="2" key="2">
    <citation type="submission" date="2021-08" db="EMBL/GenBank/DDBJ databases">
        <authorList>
            <person name="Tani A."/>
            <person name="Ola A."/>
            <person name="Ogura Y."/>
            <person name="Katsura K."/>
            <person name="Hayashi T."/>
        </authorList>
    </citation>
    <scope>NUCLEOTIDE SEQUENCE</scope>
    <source>
        <strain evidence="2">DSM 17168</strain>
    </source>
</reference>
<sequence length="276" mass="30257">MRAIHLARKVTRRLQHLRAARPIVEAIRRRGRGHGVQEVEDFDGDLRIALDLSEHAANEIFWFGYRRHEVVRCLDRLLQPGDVVFDVGARFGEITLVAAKRVGPAGAVFAFEALETTQRKLAANVAANGLDHVRRIPFAADDHPGTRAVHAAAGRYLDRTLVAAAPALMARVDLTTIDAVAAHYRLERLDGLRLDLEGAEPAALRGAAETLRRFRPWLLIETARGPGTPAPDPRALVRALTGYRLHRVEPDGRAQPLAPQEPCPGQILLATPVATA</sequence>
<dbReference type="Gene3D" id="3.40.50.150">
    <property type="entry name" value="Vaccinia Virus protein VP39"/>
    <property type="match status" value="1"/>
</dbReference>